<gene>
    <name evidence="1" type="ORF">OM076_28435</name>
</gene>
<comment type="caution">
    <text evidence="1">The sequence shown here is derived from an EMBL/GenBank/DDBJ whole genome shotgun (WGS) entry which is preliminary data.</text>
</comment>
<accession>A0A9X3MXA9</accession>
<evidence type="ECO:0000313" key="2">
    <source>
        <dbReference type="Proteomes" id="UP001149140"/>
    </source>
</evidence>
<name>A0A9X3MXA9_9ACTN</name>
<dbReference type="EMBL" id="JAPDOD010000032">
    <property type="protein sequence ID" value="MDA0164232.1"/>
    <property type="molecule type" value="Genomic_DNA"/>
</dbReference>
<dbReference type="Proteomes" id="UP001149140">
    <property type="component" value="Unassembled WGS sequence"/>
</dbReference>
<keyword evidence="2" id="KW-1185">Reference proteome</keyword>
<organism evidence="1 2">
    <name type="scientific">Solirubrobacter ginsenosidimutans</name>
    <dbReference type="NCBI Taxonomy" id="490573"/>
    <lineage>
        <taxon>Bacteria</taxon>
        <taxon>Bacillati</taxon>
        <taxon>Actinomycetota</taxon>
        <taxon>Thermoleophilia</taxon>
        <taxon>Solirubrobacterales</taxon>
        <taxon>Solirubrobacteraceae</taxon>
        <taxon>Solirubrobacter</taxon>
    </lineage>
</organism>
<protein>
    <submittedName>
        <fullName evidence="1">Uncharacterized protein</fullName>
    </submittedName>
</protein>
<proteinExistence type="predicted"/>
<dbReference type="AlphaFoldDB" id="A0A9X3MXA9"/>
<evidence type="ECO:0000313" key="1">
    <source>
        <dbReference type="EMBL" id="MDA0164232.1"/>
    </source>
</evidence>
<sequence>MRLPIDTSRLQFLVVAEAEPLKKFEDGKPREAWAPRVDENGEILWRVQVVALGDGEADIIRVVVPGDPGVKQAEMVRVEGLTAQAWEMEGRNGMSFRAASIRPVNAREKAAA</sequence>
<reference evidence="1" key="1">
    <citation type="submission" date="2022-10" db="EMBL/GenBank/DDBJ databases">
        <title>The WGS of Solirubrobacter ginsenosidimutans DSM 21036.</title>
        <authorList>
            <person name="Jiang Z."/>
        </authorList>
    </citation>
    <scope>NUCLEOTIDE SEQUENCE</scope>
    <source>
        <strain evidence="1">DSM 21036</strain>
    </source>
</reference>
<dbReference type="RefSeq" id="WP_270043482.1">
    <property type="nucleotide sequence ID" value="NZ_JAPDOD010000032.1"/>
</dbReference>